<proteinExistence type="inferred from homology"/>
<dbReference type="OrthoDB" id="205623at2759"/>
<dbReference type="InterPro" id="IPR000863">
    <property type="entry name" value="Sulfotransferase_dom"/>
</dbReference>
<dbReference type="Pfam" id="PF00685">
    <property type="entry name" value="Sulfotransfer_1"/>
    <property type="match status" value="1"/>
</dbReference>
<dbReference type="GO" id="GO:0008146">
    <property type="term" value="F:sulfotransferase activity"/>
    <property type="evidence" value="ECO:0007669"/>
    <property type="project" value="InterPro"/>
</dbReference>
<feature type="domain" description="Sulfotransferase" evidence="3">
    <location>
        <begin position="61"/>
        <end position="329"/>
    </location>
</feature>
<sequence>MTPGLDLPYAITNVSSEEDKIIKKCLVGYTRPFVKCGKQGYVMPGVFKKHAEAIYNLRVRPDDVWVITFPRSGTTWSQELVWLLENNLDFNTAREKPLFERFPMLEITSKIPEIAVELIKADFMNLGSFQGLNEAVKTPSWKTIEEAPSPRFIKTHLPLSLLPPDLLNTAKVVYVARDPRDVCVSYYYLHKMVAKNLARATMINFWEAFRRDLLPWCPIIEHTNEAWKQRSHPNLHFVFYEDLIKDLPYEIRRMSEFLGRQTTDAQVKQLASFLNFNTFKKNKSVNNTTGDNNPVQFVRKGEAGGWKSHFDDKMTLQAEEFLIERLKSTDLEYPSFPMRETTTL</sequence>
<dbReference type="InterPro" id="IPR027417">
    <property type="entry name" value="P-loop_NTPase"/>
</dbReference>
<evidence type="ECO:0000259" key="3">
    <source>
        <dbReference type="Pfam" id="PF00685"/>
    </source>
</evidence>
<protein>
    <recommendedName>
        <fullName evidence="3">Sulfotransferase domain-containing protein</fullName>
    </recommendedName>
</protein>
<evidence type="ECO:0000313" key="4">
    <source>
        <dbReference type="EMBL" id="JAT83221.1"/>
    </source>
</evidence>
<organism evidence="4">
    <name type="scientific">Pectinophora gossypiella</name>
    <name type="common">Cotton pink bollworm</name>
    <name type="synonym">Depressaria gossypiella</name>
    <dbReference type="NCBI Taxonomy" id="13191"/>
    <lineage>
        <taxon>Eukaryota</taxon>
        <taxon>Metazoa</taxon>
        <taxon>Ecdysozoa</taxon>
        <taxon>Arthropoda</taxon>
        <taxon>Hexapoda</taxon>
        <taxon>Insecta</taxon>
        <taxon>Pterygota</taxon>
        <taxon>Neoptera</taxon>
        <taxon>Endopterygota</taxon>
        <taxon>Lepidoptera</taxon>
        <taxon>Glossata</taxon>
        <taxon>Ditrysia</taxon>
        <taxon>Gelechioidea</taxon>
        <taxon>Gelechiidae</taxon>
        <taxon>Apatetrinae</taxon>
        <taxon>Pectinophora</taxon>
    </lineage>
</organism>
<dbReference type="PANTHER" id="PTHR11783">
    <property type="entry name" value="SULFOTRANSFERASE SULT"/>
    <property type="match status" value="1"/>
</dbReference>
<name>A0A1E1W8N3_PECGO</name>
<dbReference type="EMBL" id="GDQN01007833">
    <property type="protein sequence ID" value="JAT83221.1"/>
    <property type="molecule type" value="Transcribed_RNA"/>
</dbReference>
<dbReference type="Gene3D" id="3.40.50.300">
    <property type="entry name" value="P-loop containing nucleotide triphosphate hydrolases"/>
    <property type="match status" value="1"/>
</dbReference>
<keyword evidence="2" id="KW-0808">Transferase</keyword>
<evidence type="ECO:0000256" key="1">
    <source>
        <dbReference type="ARBA" id="ARBA00005771"/>
    </source>
</evidence>
<dbReference type="SUPFAM" id="SSF52540">
    <property type="entry name" value="P-loop containing nucleoside triphosphate hydrolases"/>
    <property type="match status" value="1"/>
</dbReference>
<comment type="similarity">
    <text evidence="1">Belongs to the sulfotransferase 1 family.</text>
</comment>
<gene>
    <name evidence="4" type="ORF">g.16425</name>
</gene>
<reference evidence="4" key="1">
    <citation type="submission" date="2015-09" db="EMBL/GenBank/DDBJ databases">
        <title>De novo assembly of Pectinophora gossypiella (Pink Bollworm) gut transcriptome.</title>
        <authorList>
            <person name="Tassone E.E."/>
        </authorList>
    </citation>
    <scope>NUCLEOTIDE SEQUENCE</scope>
</reference>
<accession>A0A1E1W8N3</accession>
<dbReference type="AlphaFoldDB" id="A0A1E1W8N3"/>
<evidence type="ECO:0000256" key="2">
    <source>
        <dbReference type="ARBA" id="ARBA00022679"/>
    </source>
</evidence>